<evidence type="ECO:0000313" key="2">
    <source>
        <dbReference type="Proteomes" id="UP000499080"/>
    </source>
</evidence>
<gene>
    <name evidence="1" type="ORF">AVEN_54579_1</name>
</gene>
<sequence>MGRTAQVSIHLRNCNTSDEELCQFLTGAAKKIAQLLDGSQAAKELIKSQDKLIDDKLKASLGERVEEVKVEIAVLQEQVSSIGFCPIVNCAVHNNNIARFNAKRPLSNSDEDLNLLNDDSDLKSFKFPSKRLLAKTKNASVKESEINFADENKFSNLENEDADIGESSVIPTPVKKPPPIMLKKLDNFTAQLKFINEKFGHVTAKAGGQFIRLYTKDPEEHCKLNKFLKEKEIEYFAITPN</sequence>
<name>A0A4Y2BLV7_ARAVE</name>
<accession>A0A4Y2BLV7</accession>
<evidence type="ECO:0000313" key="1">
    <source>
        <dbReference type="EMBL" id="GBL92923.1"/>
    </source>
</evidence>
<reference evidence="1 2" key="1">
    <citation type="journal article" date="2019" name="Sci. Rep.">
        <title>Orb-weaving spider Araneus ventricosus genome elucidates the spidroin gene catalogue.</title>
        <authorList>
            <person name="Kono N."/>
            <person name="Nakamura H."/>
            <person name="Ohtoshi R."/>
            <person name="Moran D.A.P."/>
            <person name="Shinohara A."/>
            <person name="Yoshida Y."/>
            <person name="Fujiwara M."/>
            <person name="Mori M."/>
            <person name="Tomita M."/>
            <person name="Arakawa K."/>
        </authorList>
    </citation>
    <scope>NUCLEOTIDE SEQUENCE [LARGE SCALE GENOMIC DNA]</scope>
</reference>
<dbReference type="EMBL" id="BGPR01000090">
    <property type="protein sequence ID" value="GBL92923.1"/>
    <property type="molecule type" value="Genomic_DNA"/>
</dbReference>
<proteinExistence type="predicted"/>
<dbReference type="AlphaFoldDB" id="A0A4Y2BLV7"/>
<keyword evidence="2" id="KW-1185">Reference proteome</keyword>
<protein>
    <submittedName>
        <fullName evidence="1">Uncharacterized protein</fullName>
    </submittedName>
</protein>
<organism evidence="1 2">
    <name type="scientific">Araneus ventricosus</name>
    <name type="common">Orbweaver spider</name>
    <name type="synonym">Epeira ventricosa</name>
    <dbReference type="NCBI Taxonomy" id="182803"/>
    <lineage>
        <taxon>Eukaryota</taxon>
        <taxon>Metazoa</taxon>
        <taxon>Ecdysozoa</taxon>
        <taxon>Arthropoda</taxon>
        <taxon>Chelicerata</taxon>
        <taxon>Arachnida</taxon>
        <taxon>Araneae</taxon>
        <taxon>Araneomorphae</taxon>
        <taxon>Entelegynae</taxon>
        <taxon>Araneoidea</taxon>
        <taxon>Araneidae</taxon>
        <taxon>Araneus</taxon>
    </lineage>
</organism>
<dbReference type="Proteomes" id="UP000499080">
    <property type="component" value="Unassembled WGS sequence"/>
</dbReference>
<comment type="caution">
    <text evidence="1">The sequence shown here is derived from an EMBL/GenBank/DDBJ whole genome shotgun (WGS) entry which is preliminary data.</text>
</comment>